<evidence type="ECO:0000313" key="2">
    <source>
        <dbReference type="EMBL" id="KIQ71093.1"/>
    </source>
</evidence>
<dbReference type="eggNOG" id="COG1896">
    <property type="taxonomic scope" value="Bacteria"/>
</dbReference>
<dbReference type="Proteomes" id="UP000035100">
    <property type="component" value="Unassembled WGS sequence"/>
</dbReference>
<name>A0A0D0QJ78_9RHOB</name>
<dbReference type="EMBL" id="AONG01000003">
    <property type="protein sequence ID" value="KIQ71093.1"/>
    <property type="molecule type" value="Genomic_DNA"/>
</dbReference>
<organism evidence="2 3">
    <name type="scientific">Wenxinia marina DSM 24838</name>
    <dbReference type="NCBI Taxonomy" id="1123501"/>
    <lineage>
        <taxon>Bacteria</taxon>
        <taxon>Pseudomonadati</taxon>
        <taxon>Pseudomonadota</taxon>
        <taxon>Alphaproteobacteria</taxon>
        <taxon>Rhodobacterales</taxon>
        <taxon>Roseobacteraceae</taxon>
        <taxon>Wenxinia</taxon>
    </lineage>
</organism>
<reference evidence="2 3" key="1">
    <citation type="submission" date="2013-01" db="EMBL/GenBank/DDBJ databases">
        <authorList>
            <person name="Fiebig A."/>
            <person name="Goeker M."/>
            <person name="Klenk H.-P.P."/>
        </authorList>
    </citation>
    <scope>NUCLEOTIDE SEQUENCE [LARGE SCALE GENOMIC DNA]</scope>
    <source>
        <strain evidence="2 3">DSM 24838</strain>
    </source>
</reference>
<sequence>MKQKRAWQRMLSGRRLDLLDPTPVDIEIADIAHGLAFVARWNGQTRGDWPYSVAEHSLLVEHIFGVTDPAAEARWRLAALLHDAPEYVIGDMISPVKAAVGPDYGRLDERLAAAIHLRVGLPAVLPVAVKKAIKRADNVSAWLEATRIAGFTEAEADRFFGRQNPDLTGACDLLLRPPREVREAFTARCDALMAAL</sequence>
<evidence type="ECO:0000259" key="1">
    <source>
        <dbReference type="Pfam" id="PF13023"/>
    </source>
</evidence>
<dbReference type="AlphaFoldDB" id="A0A0D0QJ78"/>
<dbReference type="SUPFAM" id="SSF109604">
    <property type="entry name" value="HD-domain/PDEase-like"/>
    <property type="match status" value="1"/>
</dbReference>
<dbReference type="GO" id="GO:0016787">
    <property type="term" value="F:hydrolase activity"/>
    <property type="evidence" value="ECO:0007669"/>
    <property type="project" value="UniProtKB-KW"/>
</dbReference>
<dbReference type="RefSeq" id="WP_040754352.1">
    <property type="nucleotide sequence ID" value="NZ_KB902314.1"/>
</dbReference>
<protein>
    <submittedName>
        <fullName evidence="2">Putative hydrolase of HD superfamily</fullName>
    </submittedName>
</protein>
<gene>
    <name evidence="2" type="ORF">Wenmar_00471</name>
</gene>
<accession>A0A0D0QJ78</accession>
<keyword evidence="2" id="KW-0378">Hydrolase</keyword>
<dbReference type="InterPro" id="IPR006674">
    <property type="entry name" value="HD_domain"/>
</dbReference>
<dbReference type="STRING" id="1123501.Wenmar_00471"/>
<feature type="domain" description="HD" evidence="1">
    <location>
        <begin position="37"/>
        <end position="98"/>
    </location>
</feature>
<proteinExistence type="predicted"/>
<dbReference type="Pfam" id="PF13023">
    <property type="entry name" value="HD_3"/>
    <property type="match status" value="1"/>
</dbReference>
<dbReference type="PATRIC" id="fig|1123501.6.peg.530"/>
<dbReference type="OrthoDB" id="9794481at2"/>
<comment type="caution">
    <text evidence="2">The sequence shown here is derived from an EMBL/GenBank/DDBJ whole genome shotgun (WGS) entry which is preliminary data.</text>
</comment>
<dbReference type="Gene3D" id="1.10.3210.10">
    <property type="entry name" value="Hypothetical protein af1432"/>
    <property type="match status" value="1"/>
</dbReference>
<evidence type="ECO:0000313" key="3">
    <source>
        <dbReference type="Proteomes" id="UP000035100"/>
    </source>
</evidence>
<keyword evidence="3" id="KW-1185">Reference proteome</keyword>